<evidence type="ECO:0000256" key="5">
    <source>
        <dbReference type="PROSITE-ProRule" id="PRU00042"/>
    </source>
</evidence>
<protein>
    <recommendedName>
        <fullName evidence="7">C2H2-type domain-containing protein</fullName>
    </recommendedName>
</protein>
<dbReference type="InterPro" id="IPR036236">
    <property type="entry name" value="Znf_C2H2_sf"/>
</dbReference>
<keyword evidence="1" id="KW-0479">Metal-binding</keyword>
<evidence type="ECO:0000256" key="6">
    <source>
        <dbReference type="SAM" id="MobiDB-lite"/>
    </source>
</evidence>
<feature type="compositionally biased region" description="Basic residues" evidence="6">
    <location>
        <begin position="317"/>
        <end position="328"/>
    </location>
</feature>
<feature type="region of interest" description="Disordered" evidence="6">
    <location>
        <begin position="270"/>
        <end position="333"/>
    </location>
</feature>
<dbReference type="InterPro" id="IPR013087">
    <property type="entry name" value="Znf_C2H2_type"/>
</dbReference>
<feature type="domain" description="C2H2-type" evidence="7">
    <location>
        <begin position="340"/>
        <end position="367"/>
    </location>
</feature>
<dbReference type="EMBL" id="JANEYG010000089">
    <property type="protein sequence ID" value="KAJ8913715.1"/>
    <property type="molecule type" value="Genomic_DNA"/>
</dbReference>
<gene>
    <name evidence="8" type="ORF">NQ315_007432</name>
</gene>
<keyword evidence="9" id="KW-1185">Reference proteome</keyword>
<reference evidence="8 9" key="1">
    <citation type="journal article" date="2023" name="Insect Mol. Biol.">
        <title>Genome sequencing provides insights into the evolution of gene families encoding plant cell wall-degrading enzymes in longhorned beetles.</title>
        <authorList>
            <person name="Shin N.R."/>
            <person name="Okamura Y."/>
            <person name="Kirsch R."/>
            <person name="Pauchet Y."/>
        </authorList>
    </citation>
    <scope>NUCLEOTIDE SEQUENCE [LARGE SCALE GENOMIC DNA]</scope>
    <source>
        <strain evidence="8">EAD_L_NR</strain>
    </source>
</reference>
<dbReference type="SMART" id="SM00868">
    <property type="entry name" value="zf-AD"/>
    <property type="match status" value="2"/>
</dbReference>
<evidence type="ECO:0000256" key="4">
    <source>
        <dbReference type="ARBA" id="ARBA00022833"/>
    </source>
</evidence>
<proteinExistence type="predicted"/>
<keyword evidence="2" id="KW-0677">Repeat</keyword>
<feature type="compositionally biased region" description="Polar residues" evidence="6">
    <location>
        <begin position="283"/>
        <end position="292"/>
    </location>
</feature>
<keyword evidence="4" id="KW-0862">Zinc</keyword>
<evidence type="ECO:0000256" key="3">
    <source>
        <dbReference type="ARBA" id="ARBA00022771"/>
    </source>
</evidence>
<dbReference type="Gene3D" id="3.30.160.60">
    <property type="entry name" value="Classic Zinc Finger"/>
    <property type="match status" value="2"/>
</dbReference>
<dbReference type="PANTHER" id="PTHR24379">
    <property type="entry name" value="KRAB AND ZINC FINGER DOMAIN-CONTAINING"/>
    <property type="match status" value="1"/>
</dbReference>
<dbReference type="SMART" id="SM00355">
    <property type="entry name" value="ZnF_C2H2"/>
    <property type="match status" value="4"/>
</dbReference>
<name>A0AAV8VIA6_9CUCU</name>
<dbReference type="GO" id="GO:0005634">
    <property type="term" value="C:nucleus"/>
    <property type="evidence" value="ECO:0007669"/>
    <property type="project" value="InterPro"/>
</dbReference>
<accession>A0AAV8VIA6</accession>
<evidence type="ECO:0000256" key="1">
    <source>
        <dbReference type="ARBA" id="ARBA00022723"/>
    </source>
</evidence>
<evidence type="ECO:0000313" key="8">
    <source>
        <dbReference type="EMBL" id="KAJ8913715.1"/>
    </source>
</evidence>
<evidence type="ECO:0000259" key="7">
    <source>
        <dbReference type="PROSITE" id="PS50157"/>
    </source>
</evidence>
<organism evidence="8 9">
    <name type="scientific">Exocentrus adspersus</name>
    <dbReference type="NCBI Taxonomy" id="1586481"/>
    <lineage>
        <taxon>Eukaryota</taxon>
        <taxon>Metazoa</taxon>
        <taxon>Ecdysozoa</taxon>
        <taxon>Arthropoda</taxon>
        <taxon>Hexapoda</taxon>
        <taxon>Insecta</taxon>
        <taxon>Pterygota</taxon>
        <taxon>Neoptera</taxon>
        <taxon>Endopterygota</taxon>
        <taxon>Coleoptera</taxon>
        <taxon>Polyphaga</taxon>
        <taxon>Cucujiformia</taxon>
        <taxon>Chrysomeloidea</taxon>
        <taxon>Cerambycidae</taxon>
        <taxon>Lamiinae</taxon>
        <taxon>Acanthocinini</taxon>
        <taxon>Exocentrus</taxon>
    </lineage>
</organism>
<dbReference type="PROSITE" id="PS50157">
    <property type="entry name" value="ZINC_FINGER_C2H2_2"/>
    <property type="match status" value="2"/>
</dbReference>
<evidence type="ECO:0000256" key="2">
    <source>
        <dbReference type="ARBA" id="ARBA00022737"/>
    </source>
</evidence>
<dbReference type="AlphaFoldDB" id="A0AAV8VIA6"/>
<dbReference type="Proteomes" id="UP001159042">
    <property type="component" value="Unassembled WGS sequence"/>
</dbReference>
<comment type="caution">
    <text evidence="8">The sequence shown here is derived from an EMBL/GenBank/DDBJ whole genome shotgun (WGS) entry which is preliminary data.</text>
</comment>
<dbReference type="GO" id="GO:0008270">
    <property type="term" value="F:zinc ion binding"/>
    <property type="evidence" value="ECO:0007669"/>
    <property type="project" value="UniProtKB-KW"/>
</dbReference>
<dbReference type="FunFam" id="3.30.160.60:FF:002203">
    <property type="entry name" value="Zinc finger protein 142-like Protein"/>
    <property type="match status" value="1"/>
</dbReference>
<sequence>MDNNRKPETCALCCSEYSQCNFEEIVEDTKGILNVLLLQIDASESRPMMCEYCSIKVKIFYAFKSACIRTENFITPFVDQETRNQVDLKQLYIREKKEKGQGEPLDTLSDRNLCRLCMGAIDKGCLYLNGSDCHVNAVKIFMQKCIPELDVSNTLDPVVCDDCIDLLKSYCEFLDSCAVARIQKTIKNELQANGNEGVIDRTTPLIENLNELFKNEPLFNFSNKEENNGHAKPEDAEMKTIDRSQLESLQEEPNANAQFNYRMYNYQNQAVPGDTESLPDTLPATNQPSTSAAPEAPEEPHGYDFDEDPQAKSQKNNLRHRKPRKPRRKTVEDEPEANWFKCKICNFKSKHKASLGRHMMLHKDPSEVKWYNCDICPYKSNRRGNLEKHELIHKNSLGVDWFKCGSCSFKAKQKRRLKMHVMLKHKNVVQTQSKWYKCDLCDYKAKYKRNLRKHESVH</sequence>
<evidence type="ECO:0000313" key="9">
    <source>
        <dbReference type="Proteomes" id="UP001159042"/>
    </source>
</evidence>
<feature type="domain" description="C2H2-type" evidence="7">
    <location>
        <begin position="436"/>
        <end position="458"/>
    </location>
</feature>
<keyword evidence="3 5" id="KW-0863">Zinc-finger</keyword>
<dbReference type="PANTHER" id="PTHR24379:SF121">
    <property type="entry name" value="C2H2-TYPE DOMAIN-CONTAINING PROTEIN"/>
    <property type="match status" value="1"/>
</dbReference>
<dbReference type="SUPFAM" id="SSF57667">
    <property type="entry name" value="beta-beta-alpha zinc fingers"/>
    <property type="match status" value="2"/>
</dbReference>
<dbReference type="InterPro" id="IPR012934">
    <property type="entry name" value="Znf_AD"/>
</dbReference>